<feature type="region of interest" description="Disordered" evidence="5">
    <location>
        <begin position="432"/>
        <end position="467"/>
    </location>
</feature>
<feature type="compositionally biased region" description="Acidic residues" evidence="5">
    <location>
        <begin position="320"/>
        <end position="332"/>
    </location>
</feature>
<dbReference type="GO" id="GO:0006508">
    <property type="term" value="P:proteolysis"/>
    <property type="evidence" value="ECO:0007669"/>
    <property type="project" value="UniProtKB-KW"/>
</dbReference>
<dbReference type="Gene3D" id="3.90.226.10">
    <property type="entry name" value="2-enoyl-CoA Hydratase, Chain A, domain 1"/>
    <property type="match status" value="1"/>
</dbReference>
<dbReference type="GO" id="GO:0008236">
    <property type="term" value="F:serine-type peptidase activity"/>
    <property type="evidence" value="ECO:0007669"/>
    <property type="project" value="UniProtKB-KW"/>
</dbReference>
<dbReference type="CDD" id="cd07022">
    <property type="entry name" value="S49_Sppa_36K_type"/>
    <property type="match status" value="1"/>
</dbReference>
<reference evidence="7" key="1">
    <citation type="submission" date="2020-03" db="EMBL/GenBank/DDBJ databases">
        <title>The deep terrestrial virosphere.</title>
        <authorList>
            <person name="Holmfeldt K."/>
            <person name="Nilsson E."/>
            <person name="Simone D."/>
            <person name="Lopez-Fernandez M."/>
            <person name="Wu X."/>
            <person name="de Brujin I."/>
            <person name="Lundin D."/>
            <person name="Andersson A."/>
            <person name="Bertilsson S."/>
            <person name="Dopson M."/>
        </authorList>
    </citation>
    <scope>NUCLEOTIDE SEQUENCE</scope>
    <source>
        <strain evidence="7">TM448B00641</strain>
    </source>
</reference>
<dbReference type="AlphaFoldDB" id="A0A6M3XFU2"/>
<sequence>MSKPTGILQRLFSRGQGGPLVQQIYSRVVNRPLLVEPGMAEALIDGWLRGGLDAGGDGQPRQIMEKVGHIAVLEVSGAMTARAMEVPMCGTAPVSYEGLMLAFDDIEADANITHVVLRLETPGGEAAQVFDLTDRMAKLRENITLIAMVDDYAYSGGYAIAAACSEIWVTRTGGVGSVGVVIGHRDVSEQNAKAGIKWTYVHSGAMKVAGNPNEPLSEEARGFMQGESDRLYELFTSSVAAYRGLDVEQVKATEAGLVFGEAAVSAGLADHLGTFRDLMAELQGGVYARKRLTFEGAAAGVSQEESTTATLESVELNVEEGDGGTVEADPDSEVPGTVEETQDQPDAAADAQPLEAAAIAEQCQAAGLSALTATAIKDGWTATQMQAAVERAQEIKNLCTAARLPQLAAGYINAGTGIEVVRQELASRLAAGPNLSTRHSASTKREASSPTTTYASVYARRNARKAT</sequence>
<dbReference type="SUPFAM" id="SSF52096">
    <property type="entry name" value="ClpP/crotonase"/>
    <property type="match status" value="1"/>
</dbReference>
<dbReference type="PANTHER" id="PTHR33209:SF1">
    <property type="entry name" value="PEPTIDASE S49 DOMAIN-CONTAINING PROTEIN"/>
    <property type="match status" value="1"/>
</dbReference>
<keyword evidence="3" id="KW-0378">Hydrolase</keyword>
<dbReference type="InterPro" id="IPR029045">
    <property type="entry name" value="ClpP/crotonase-like_dom_sf"/>
</dbReference>
<dbReference type="InterPro" id="IPR033855">
    <property type="entry name" value="Protein_C"/>
</dbReference>
<evidence type="ECO:0000259" key="6">
    <source>
        <dbReference type="Pfam" id="PF01343"/>
    </source>
</evidence>
<protein>
    <submittedName>
        <fullName evidence="7">Putative peptidase</fullName>
    </submittedName>
</protein>
<evidence type="ECO:0000256" key="1">
    <source>
        <dbReference type="ARBA" id="ARBA00008683"/>
    </source>
</evidence>
<evidence type="ECO:0000256" key="2">
    <source>
        <dbReference type="ARBA" id="ARBA00022670"/>
    </source>
</evidence>
<dbReference type="PANTHER" id="PTHR33209">
    <property type="entry name" value="PROTEASE 4"/>
    <property type="match status" value="1"/>
</dbReference>
<proteinExistence type="inferred from homology"/>
<accession>A0A6M3XFU2</accession>
<evidence type="ECO:0000256" key="4">
    <source>
        <dbReference type="ARBA" id="ARBA00022825"/>
    </source>
</evidence>
<evidence type="ECO:0000313" key="7">
    <source>
        <dbReference type="EMBL" id="QJH96157.1"/>
    </source>
</evidence>
<name>A0A6M3XFU2_9ZZZZ</name>
<feature type="domain" description="Peptidase S49" evidence="6">
    <location>
        <begin position="139"/>
        <end position="283"/>
    </location>
</feature>
<keyword evidence="2" id="KW-0645">Protease</keyword>
<dbReference type="InterPro" id="IPR002142">
    <property type="entry name" value="Peptidase_S49"/>
</dbReference>
<dbReference type="EMBL" id="MT144641">
    <property type="protein sequence ID" value="QJH96157.1"/>
    <property type="molecule type" value="Genomic_DNA"/>
</dbReference>
<organism evidence="7">
    <name type="scientific">viral metagenome</name>
    <dbReference type="NCBI Taxonomy" id="1070528"/>
    <lineage>
        <taxon>unclassified sequences</taxon>
        <taxon>metagenomes</taxon>
        <taxon>organismal metagenomes</taxon>
    </lineage>
</organism>
<gene>
    <name evidence="7" type="ORF">TM448B00641_0024</name>
</gene>
<keyword evidence="4" id="KW-0720">Serine protease</keyword>
<dbReference type="Pfam" id="PF01343">
    <property type="entry name" value="Peptidase_S49"/>
    <property type="match status" value="1"/>
</dbReference>
<comment type="similarity">
    <text evidence="1">Belongs to the peptidase S49 family.</text>
</comment>
<evidence type="ECO:0000256" key="3">
    <source>
        <dbReference type="ARBA" id="ARBA00022801"/>
    </source>
</evidence>
<feature type="region of interest" description="Disordered" evidence="5">
    <location>
        <begin position="320"/>
        <end position="348"/>
    </location>
</feature>
<evidence type="ECO:0000256" key="5">
    <source>
        <dbReference type="SAM" id="MobiDB-lite"/>
    </source>
</evidence>